<dbReference type="PANTHER" id="PTHR23301">
    <property type="entry name" value="CHITIN BINDING PERITROPHIN-A"/>
    <property type="match status" value="1"/>
</dbReference>
<evidence type="ECO:0000256" key="1">
    <source>
        <dbReference type="ARBA" id="ARBA00022669"/>
    </source>
</evidence>
<dbReference type="STRING" id="7167.A0A182FUW1"/>
<evidence type="ECO:0000259" key="6">
    <source>
        <dbReference type="PROSITE" id="PS50940"/>
    </source>
</evidence>
<keyword evidence="3" id="KW-0677">Repeat</keyword>
<feature type="domain" description="Chitin-binding type-2" evidence="6">
    <location>
        <begin position="21"/>
        <end position="76"/>
    </location>
</feature>
<protein>
    <recommendedName>
        <fullName evidence="6">Chitin-binding type-2 domain-containing protein</fullName>
    </recommendedName>
</protein>
<sequence>MKLNVLLAVLVVAGASVAQGFKLCNQKAPGTFVRDPLHCDEFFMCRDGRPVRFSCPGGMNYDASTNTCGYGVFCDNTDQSWQLDENDLMTQYVPIETSPPLLDAVSGVCLGARLGSIRPDTKGCEAFYQCAGAGAIRFECPAGTAFDSNRLYCEVTDIASCSYAPPPQQQQQQPQHPSNLLHVLCFGKQIGLKYPHPMNCSQYVQCDGRNKAILFNCPRGTAFDRVRKVCGFSSSVSC</sequence>
<evidence type="ECO:0000256" key="2">
    <source>
        <dbReference type="ARBA" id="ARBA00022729"/>
    </source>
</evidence>
<evidence type="ECO:0000256" key="3">
    <source>
        <dbReference type="ARBA" id="ARBA00022737"/>
    </source>
</evidence>
<feature type="domain" description="Chitin-binding type-2" evidence="6">
    <location>
        <begin position="106"/>
        <end position="163"/>
    </location>
</feature>
<dbReference type="SMART" id="SM00494">
    <property type="entry name" value="ChtBD2"/>
    <property type="match status" value="3"/>
</dbReference>
<dbReference type="PANTHER" id="PTHR23301:SF0">
    <property type="entry name" value="CHITIN-BINDING TYPE-2 DOMAIN-CONTAINING PROTEIN-RELATED"/>
    <property type="match status" value="1"/>
</dbReference>
<keyword evidence="4" id="KW-1015">Disulfide bond</keyword>
<keyword evidence="8" id="KW-1185">Reference proteome</keyword>
<proteinExistence type="predicted"/>
<dbReference type="KEGG" id="aali:118464441"/>
<dbReference type="InterPro" id="IPR002557">
    <property type="entry name" value="Chitin-bd_dom"/>
</dbReference>
<feature type="domain" description="Chitin-binding type-2" evidence="6">
    <location>
        <begin position="182"/>
        <end position="238"/>
    </location>
</feature>
<dbReference type="AlphaFoldDB" id="A0A182FUW1"/>
<evidence type="ECO:0000256" key="5">
    <source>
        <dbReference type="ARBA" id="ARBA00023180"/>
    </source>
</evidence>
<dbReference type="GeneID" id="118464441"/>
<dbReference type="SUPFAM" id="SSF57625">
    <property type="entry name" value="Invertebrate chitin-binding proteins"/>
    <property type="match status" value="3"/>
</dbReference>
<dbReference type="GO" id="GO:0008061">
    <property type="term" value="F:chitin binding"/>
    <property type="evidence" value="ECO:0007669"/>
    <property type="project" value="UniProtKB-KW"/>
</dbReference>
<reference evidence="7" key="2">
    <citation type="submission" date="2022-08" db="UniProtKB">
        <authorList>
            <consortium name="EnsemblMetazoa"/>
        </authorList>
    </citation>
    <scope>IDENTIFICATION</scope>
    <source>
        <strain evidence="7">STECLA/ALBI9_A</strain>
    </source>
</reference>
<evidence type="ECO:0000313" key="8">
    <source>
        <dbReference type="Proteomes" id="UP000069272"/>
    </source>
</evidence>
<organism evidence="7 8">
    <name type="scientific">Anopheles albimanus</name>
    <name type="common">New world malaria mosquito</name>
    <dbReference type="NCBI Taxonomy" id="7167"/>
    <lineage>
        <taxon>Eukaryota</taxon>
        <taxon>Metazoa</taxon>
        <taxon>Ecdysozoa</taxon>
        <taxon>Arthropoda</taxon>
        <taxon>Hexapoda</taxon>
        <taxon>Insecta</taxon>
        <taxon>Pterygota</taxon>
        <taxon>Neoptera</taxon>
        <taxon>Endopterygota</taxon>
        <taxon>Diptera</taxon>
        <taxon>Nematocera</taxon>
        <taxon>Culicoidea</taxon>
        <taxon>Culicidae</taxon>
        <taxon>Anophelinae</taxon>
        <taxon>Anopheles</taxon>
    </lineage>
</organism>
<name>A0A182FUW1_ANOAL</name>
<accession>A0A182FUW1</accession>
<dbReference type="EnsemblMetazoa" id="AALB010346-RA">
    <property type="protein sequence ID" value="AALB010346-PA"/>
    <property type="gene ID" value="AALB010346"/>
</dbReference>
<dbReference type="PROSITE" id="PS50940">
    <property type="entry name" value="CHIT_BIND_II"/>
    <property type="match status" value="3"/>
</dbReference>
<dbReference type="InterPro" id="IPR051940">
    <property type="entry name" value="Chitin_bind-dev_reg"/>
</dbReference>
<dbReference type="RefSeq" id="XP_035787709.1">
    <property type="nucleotide sequence ID" value="XM_035931816.1"/>
</dbReference>
<keyword evidence="2" id="KW-0732">Signal</keyword>
<reference evidence="7 8" key="1">
    <citation type="journal article" date="2017" name="G3 (Bethesda)">
        <title>The Physical Genome Mapping of Anopheles albimanus Corrected Scaffold Misassemblies and Identified Interarm Rearrangements in Genus Anopheles.</title>
        <authorList>
            <person name="Artemov G.N."/>
            <person name="Peery A.N."/>
            <person name="Jiang X."/>
            <person name="Tu Z."/>
            <person name="Stegniy V.N."/>
            <person name="Sharakhova M.V."/>
            <person name="Sharakhov I.V."/>
        </authorList>
    </citation>
    <scope>NUCLEOTIDE SEQUENCE [LARGE SCALE GENOMIC DNA]</scope>
    <source>
        <strain evidence="7 8">ALBI9_A</strain>
    </source>
</reference>
<evidence type="ECO:0000313" key="7">
    <source>
        <dbReference type="EnsemblMetazoa" id="AALB010346-PA"/>
    </source>
</evidence>
<dbReference type="Pfam" id="PF01607">
    <property type="entry name" value="CBM_14"/>
    <property type="match status" value="3"/>
</dbReference>
<evidence type="ECO:0000256" key="4">
    <source>
        <dbReference type="ARBA" id="ARBA00023157"/>
    </source>
</evidence>
<dbReference type="GO" id="GO:0005576">
    <property type="term" value="C:extracellular region"/>
    <property type="evidence" value="ECO:0007669"/>
    <property type="project" value="InterPro"/>
</dbReference>
<dbReference type="VEuPathDB" id="VectorBase:AALB20_038365"/>
<dbReference type="InterPro" id="IPR036508">
    <property type="entry name" value="Chitin-bd_dom_sf"/>
</dbReference>
<dbReference type="Gene3D" id="2.170.140.10">
    <property type="entry name" value="Chitin binding domain"/>
    <property type="match status" value="3"/>
</dbReference>
<dbReference type="VEuPathDB" id="VectorBase:AALB010346"/>
<keyword evidence="1" id="KW-0147">Chitin-binding</keyword>
<keyword evidence="5" id="KW-0325">Glycoprotein</keyword>
<dbReference type="Proteomes" id="UP000069272">
    <property type="component" value="Chromosome 3R"/>
</dbReference>
<dbReference type="OrthoDB" id="6020543at2759"/>